<dbReference type="EC" id="2.4.1.109" evidence="4 14"/>
<evidence type="ECO:0000256" key="11">
    <source>
        <dbReference type="ARBA" id="ARBA00023136"/>
    </source>
</evidence>
<dbReference type="InterPro" id="IPR036300">
    <property type="entry name" value="MIR_dom_sf"/>
</dbReference>
<evidence type="ECO:0000256" key="7">
    <source>
        <dbReference type="ARBA" id="ARBA00022692"/>
    </source>
</evidence>
<dbReference type="Proteomes" id="UP001214415">
    <property type="component" value="Chromosome 4"/>
</dbReference>
<feature type="region of interest" description="Disordered" evidence="15">
    <location>
        <begin position="1"/>
        <end position="40"/>
    </location>
</feature>
<keyword evidence="5 14" id="KW-0328">Glycosyltransferase</keyword>
<dbReference type="InterPro" id="IPR032421">
    <property type="entry name" value="PMT_4TMC"/>
</dbReference>
<protein>
    <recommendedName>
        <fullName evidence="4 14">Dolichyl-phosphate-mannose--protein mannosyltransferase</fullName>
        <ecNumber evidence="4 14">2.4.1.109</ecNumber>
    </recommendedName>
</protein>
<feature type="transmembrane region" description="Helical" evidence="14">
    <location>
        <begin position="45"/>
        <end position="66"/>
    </location>
</feature>
<feature type="transmembrane region" description="Helical" evidence="14">
    <location>
        <begin position="101"/>
        <end position="119"/>
    </location>
</feature>
<dbReference type="InterPro" id="IPR016093">
    <property type="entry name" value="MIR_motif"/>
</dbReference>
<keyword evidence="10 14" id="KW-1133">Transmembrane helix</keyword>
<comment type="pathway">
    <text evidence="2 14">Protein modification; protein glycosylation.</text>
</comment>
<evidence type="ECO:0000313" key="18">
    <source>
        <dbReference type="Proteomes" id="UP001214415"/>
    </source>
</evidence>
<evidence type="ECO:0000256" key="3">
    <source>
        <dbReference type="ARBA" id="ARBA00007222"/>
    </source>
</evidence>
<keyword evidence="7 14" id="KW-0812">Transmembrane</keyword>
<evidence type="ECO:0000256" key="6">
    <source>
        <dbReference type="ARBA" id="ARBA00022679"/>
    </source>
</evidence>
<dbReference type="SMART" id="SM00472">
    <property type="entry name" value="MIR"/>
    <property type="match status" value="3"/>
</dbReference>
<dbReference type="Gene3D" id="2.80.10.50">
    <property type="match status" value="1"/>
</dbReference>
<feature type="transmembrane region" description="Helical" evidence="14">
    <location>
        <begin position="139"/>
        <end position="157"/>
    </location>
</feature>
<keyword evidence="8" id="KW-0677">Repeat</keyword>
<sequence>MEADGSELRRRPVAGATPAPTAVPTPAPAPKADVRVPPKPASTSWTWHGVLTTGLLGALALAVRLFQIGEPSQVVFDEVHFGKFAAYYVTRRYFFDVHPPLAKMLVALAAWFAGFDGQFEFENIGDSYIEPGVPYRQIRALSAVIGALQVPVVFQILRETGTSWWVAVAGAMAILVDNAHVLQTRLILLDAPLVLFVLLSLYSYIRFYQQRYRPFGLVWWAWLLATGVSLALTVSCKMVGVMTFATIGTAVILDLWDLLDIRRGLSLRVFVKHVCARALGLLIVPLFVYLGCFYVHFAILTKTGPGDVFMSPRFQQSLQGNDLLHHSMELHAFDTITLKHKKTGAFLHSHDKYYPRQYEDGRISSEGQQVTAYEHYDSNNLWKIVPLSPVDSDDGQFNKTRRRIFHGQKIRLLHVNTNSYLLTHDVAAPLMPTNEEFTTIPASELEEDEANTVFELQIFGGVANSTYWSSRRTLVRLIHQETRVALWTYKEGVLPEWASSQLEVNGNKNALDKSALWTVEDVHPDPDSPMYELRTRRPDRPRDPEPVRFLDKFVELQATMLDQNNRLTNDHPYASRPQSWPLVSDGVAYWSNNVGEKQIAFLPNLVSWWSAVLGLLTIGAIFTMDALFRRRGIYCIPFVVRQRCFRTTGFFVAAWAWHYLPFFLMHRQLFLHHYLPAHVCSVLAMASLVDDVTSSSMDLPLSPSGPFLRPGSLRPHMRRRPSLVTHVLSTVLILALAAMFVFMAPLTYGHVGLNADAVRARQWRSTWRMQFLQ</sequence>
<feature type="domain" description="MIR" evidence="16">
    <location>
        <begin position="327"/>
        <end position="387"/>
    </location>
</feature>
<comment type="subcellular location">
    <subcellularLocation>
        <location evidence="1 14">Endoplasmic reticulum membrane</location>
        <topology evidence="1 14">Multi-pass membrane protein</topology>
    </subcellularLocation>
</comment>
<dbReference type="GO" id="GO:0005789">
    <property type="term" value="C:endoplasmic reticulum membrane"/>
    <property type="evidence" value="ECO:0007669"/>
    <property type="project" value="UniProtKB-SubCell"/>
</dbReference>
<reference evidence="17" key="1">
    <citation type="submission" date="2023-03" db="EMBL/GenBank/DDBJ databases">
        <title>Mating type loci evolution in Malassezia.</title>
        <authorList>
            <person name="Coelho M.A."/>
        </authorList>
    </citation>
    <scope>NUCLEOTIDE SEQUENCE</scope>
    <source>
        <strain evidence="17">CBS 12830</strain>
    </source>
</reference>
<evidence type="ECO:0000256" key="12">
    <source>
        <dbReference type="ARBA" id="ARBA00045085"/>
    </source>
</evidence>
<dbReference type="Pfam" id="PF02815">
    <property type="entry name" value="MIR"/>
    <property type="match status" value="1"/>
</dbReference>
<feature type="domain" description="MIR" evidence="16">
    <location>
        <begin position="463"/>
        <end position="522"/>
    </location>
</feature>
<dbReference type="Pfam" id="PF16192">
    <property type="entry name" value="PMT_4TMC"/>
    <property type="match status" value="1"/>
</dbReference>
<feature type="transmembrane region" description="Helical" evidence="14">
    <location>
        <begin position="164"/>
        <end position="181"/>
    </location>
</feature>
<organism evidence="17 18">
    <name type="scientific">Malassezia equina</name>
    <dbReference type="NCBI Taxonomy" id="1381935"/>
    <lineage>
        <taxon>Eukaryota</taxon>
        <taxon>Fungi</taxon>
        <taxon>Dikarya</taxon>
        <taxon>Basidiomycota</taxon>
        <taxon>Ustilaginomycotina</taxon>
        <taxon>Malasseziomycetes</taxon>
        <taxon>Malasseziales</taxon>
        <taxon>Malasseziaceae</taxon>
        <taxon>Malassezia</taxon>
    </lineage>
</organism>
<proteinExistence type="inferred from homology"/>
<comment type="catalytic activity">
    <reaction evidence="12 14">
        <text>a di-trans,poly-cis-dolichyl beta-D-mannosyl phosphate + L-threonyl-[protein] = 3-O-(alpha-D-mannosyl)-L-threonyl-[protein] + a di-trans,poly-cis-dolichyl phosphate + H(+)</text>
        <dbReference type="Rhea" id="RHEA:53396"/>
        <dbReference type="Rhea" id="RHEA-COMP:11060"/>
        <dbReference type="Rhea" id="RHEA-COMP:13547"/>
        <dbReference type="Rhea" id="RHEA-COMP:19498"/>
        <dbReference type="Rhea" id="RHEA-COMP:19501"/>
        <dbReference type="ChEBI" id="CHEBI:15378"/>
        <dbReference type="ChEBI" id="CHEBI:30013"/>
        <dbReference type="ChEBI" id="CHEBI:57683"/>
        <dbReference type="ChEBI" id="CHEBI:58211"/>
        <dbReference type="ChEBI" id="CHEBI:137323"/>
        <dbReference type="EC" id="2.4.1.109"/>
    </reaction>
</comment>
<dbReference type="Pfam" id="PF02366">
    <property type="entry name" value="PMT"/>
    <property type="match status" value="1"/>
</dbReference>
<keyword evidence="11 14" id="KW-0472">Membrane</keyword>
<evidence type="ECO:0000256" key="15">
    <source>
        <dbReference type="SAM" id="MobiDB-lite"/>
    </source>
</evidence>
<feature type="transmembrane region" description="Helical" evidence="14">
    <location>
        <begin position="648"/>
        <end position="665"/>
    </location>
</feature>
<evidence type="ECO:0000256" key="9">
    <source>
        <dbReference type="ARBA" id="ARBA00022824"/>
    </source>
</evidence>
<evidence type="ECO:0000256" key="4">
    <source>
        <dbReference type="ARBA" id="ARBA00012839"/>
    </source>
</evidence>
<evidence type="ECO:0000313" key="17">
    <source>
        <dbReference type="EMBL" id="WFD23509.1"/>
    </source>
</evidence>
<feature type="compositionally biased region" description="Basic and acidic residues" evidence="15">
    <location>
        <begin position="1"/>
        <end position="10"/>
    </location>
</feature>
<feature type="transmembrane region" description="Helical" evidence="14">
    <location>
        <begin position="279"/>
        <end position="300"/>
    </location>
</feature>
<dbReference type="InterPro" id="IPR003342">
    <property type="entry name" value="ArnT-like_N"/>
</dbReference>
<dbReference type="GO" id="GO:0004169">
    <property type="term" value="F:dolichyl-phosphate-mannose-protein mannosyltransferase activity"/>
    <property type="evidence" value="ECO:0007669"/>
    <property type="project" value="UniProtKB-UniRule"/>
</dbReference>
<evidence type="ECO:0000256" key="5">
    <source>
        <dbReference type="ARBA" id="ARBA00022676"/>
    </source>
</evidence>
<evidence type="ECO:0000256" key="2">
    <source>
        <dbReference type="ARBA" id="ARBA00004922"/>
    </source>
</evidence>
<dbReference type="EMBL" id="CP119903">
    <property type="protein sequence ID" value="WFD23509.1"/>
    <property type="molecule type" value="Genomic_DNA"/>
</dbReference>
<comment type="similarity">
    <text evidence="3 14">Belongs to the glycosyltransferase 39 family.</text>
</comment>
<evidence type="ECO:0000256" key="8">
    <source>
        <dbReference type="ARBA" id="ARBA00022737"/>
    </source>
</evidence>
<dbReference type="PANTHER" id="PTHR10050:SF51">
    <property type="entry name" value="PROTEIN O-MANNOSYL-TRANSFERASE 1"/>
    <property type="match status" value="1"/>
</dbReference>
<dbReference type="InterPro" id="IPR027005">
    <property type="entry name" value="PMT-like"/>
</dbReference>
<dbReference type="CDD" id="cd23285">
    <property type="entry name" value="beta-trefoil_MIR_PMT4-like"/>
    <property type="match status" value="1"/>
</dbReference>
<evidence type="ECO:0000256" key="14">
    <source>
        <dbReference type="RuleBase" id="RU367007"/>
    </source>
</evidence>
<feature type="transmembrane region" description="Helical" evidence="14">
    <location>
        <begin position="217"/>
        <end position="235"/>
    </location>
</feature>
<name>A0AAF0EE17_9BASI</name>
<dbReference type="SUPFAM" id="SSF82109">
    <property type="entry name" value="MIR domain"/>
    <property type="match status" value="1"/>
</dbReference>
<keyword evidence="6 14" id="KW-0808">Transferase</keyword>
<feature type="domain" description="MIR" evidence="16">
    <location>
        <begin position="401"/>
        <end position="459"/>
    </location>
</feature>
<feature type="transmembrane region" description="Helical" evidence="14">
    <location>
        <begin position="723"/>
        <end position="744"/>
    </location>
</feature>
<evidence type="ECO:0000256" key="1">
    <source>
        <dbReference type="ARBA" id="ARBA00004477"/>
    </source>
</evidence>
<feature type="transmembrane region" description="Helical" evidence="14">
    <location>
        <begin position="241"/>
        <end position="259"/>
    </location>
</feature>
<keyword evidence="18" id="KW-1185">Reference proteome</keyword>
<evidence type="ECO:0000256" key="10">
    <source>
        <dbReference type="ARBA" id="ARBA00022989"/>
    </source>
</evidence>
<dbReference type="AlphaFoldDB" id="A0AAF0EE17"/>
<feature type="transmembrane region" description="Helical" evidence="14">
    <location>
        <begin position="187"/>
        <end position="205"/>
    </location>
</feature>
<gene>
    <name evidence="17" type="primary">PMT4</name>
    <name evidence="17" type="ORF">MEQU1_002200</name>
</gene>
<dbReference type="PROSITE" id="PS50919">
    <property type="entry name" value="MIR"/>
    <property type="match status" value="3"/>
</dbReference>
<comment type="function">
    <text evidence="14">Transfers mannose from Dol-P-mannose to Ser or Thr residues on proteins.</text>
</comment>
<accession>A0AAF0EE17</accession>
<dbReference type="PANTHER" id="PTHR10050">
    <property type="entry name" value="DOLICHYL-PHOSPHATE-MANNOSE--PROTEIN MANNOSYLTRANSFERASE"/>
    <property type="match status" value="1"/>
</dbReference>
<evidence type="ECO:0000256" key="13">
    <source>
        <dbReference type="ARBA" id="ARBA00045102"/>
    </source>
</evidence>
<comment type="catalytic activity">
    <reaction evidence="13 14">
        <text>a di-trans,poly-cis-dolichyl beta-D-mannosyl phosphate + L-seryl-[protein] = 3-O-(alpha-D-mannosyl)-L-seryl-[protein] + a di-trans,poly-cis-dolichyl phosphate + H(+)</text>
        <dbReference type="Rhea" id="RHEA:17377"/>
        <dbReference type="Rhea" id="RHEA-COMP:9863"/>
        <dbReference type="Rhea" id="RHEA-COMP:13546"/>
        <dbReference type="Rhea" id="RHEA-COMP:19498"/>
        <dbReference type="Rhea" id="RHEA-COMP:19501"/>
        <dbReference type="ChEBI" id="CHEBI:15378"/>
        <dbReference type="ChEBI" id="CHEBI:29999"/>
        <dbReference type="ChEBI" id="CHEBI:57683"/>
        <dbReference type="ChEBI" id="CHEBI:58211"/>
        <dbReference type="ChEBI" id="CHEBI:137321"/>
        <dbReference type="EC" id="2.4.1.109"/>
    </reaction>
</comment>
<evidence type="ECO:0000259" key="16">
    <source>
        <dbReference type="PROSITE" id="PS50919"/>
    </source>
</evidence>
<keyword evidence="9 14" id="KW-0256">Endoplasmic reticulum</keyword>
<feature type="transmembrane region" description="Helical" evidence="14">
    <location>
        <begin position="606"/>
        <end position="628"/>
    </location>
</feature>